<keyword evidence="3" id="KW-0813">Transport</keyword>
<evidence type="ECO:0000313" key="9">
    <source>
        <dbReference type="EMBL" id="CAH0992098.1"/>
    </source>
</evidence>
<dbReference type="InterPro" id="IPR003423">
    <property type="entry name" value="OMP_efflux"/>
</dbReference>
<evidence type="ECO:0000256" key="7">
    <source>
        <dbReference type="ARBA" id="ARBA00023237"/>
    </source>
</evidence>
<proteinExistence type="inferred from homology"/>
<dbReference type="InterPro" id="IPR051906">
    <property type="entry name" value="TolC-like"/>
</dbReference>
<reference evidence="9" key="1">
    <citation type="submission" date="2021-12" db="EMBL/GenBank/DDBJ databases">
        <authorList>
            <person name="Rodrigo-Torres L."/>
            <person name="Arahal R. D."/>
            <person name="Lucena T."/>
        </authorList>
    </citation>
    <scope>NUCLEOTIDE SEQUENCE</scope>
    <source>
        <strain evidence="9">CECT 8267</strain>
    </source>
</reference>
<dbReference type="SUPFAM" id="SSF56954">
    <property type="entry name" value="Outer membrane efflux proteins (OEP)"/>
    <property type="match status" value="1"/>
</dbReference>
<dbReference type="PANTHER" id="PTHR30026">
    <property type="entry name" value="OUTER MEMBRANE PROTEIN TOLC"/>
    <property type="match status" value="1"/>
</dbReference>
<keyword evidence="6" id="KW-0472">Membrane</keyword>
<evidence type="ECO:0000256" key="5">
    <source>
        <dbReference type="ARBA" id="ARBA00022692"/>
    </source>
</evidence>
<gene>
    <name evidence="9" type="ORF">SIN8267_02213</name>
</gene>
<comment type="similarity">
    <text evidence="2">Belongs to the outer membrane factor (OMF) (TC 1.B.17) family.</text>
</comment>
<dbReference type="Proteomes" id="UP000838100">
    <property type="component" value="Unassembled WGS sequence"/>
</dbReference>
<evidence type="ECO:0008006" key="11">
    <source>
        <dbReference type="Google" id="ProtNLM"/>
    </source>
</evidence>
<comment type="caution">
    <text evidence="9">The sequence shown here is derived from an EMBL/GenBank/DDBJ whole genome shotgun (WGS) entry which is preliminary data.</text>
</comment>
<keyword evidence="10" id="KW-1185">Reference proteome</keyword>
<dbReference type="EMBL" id="CAKLPX010000002">
    <property type="protein sequence ID" value="CAH0992098.1"/>
    <property type="molecule type" value="Genomic_DNA"/>
</dbReference>
<dbReference type="Gene3D" id="1.20.1600.10">
    <property type="entry name" value="Outer membrane efflux proteins (OEP)"/>
    <property type="match status" value="1"/>
</dbReference>
<evidence type="ECO:0000256" key="2">
    <source>
        <dbReference type="ARBA" id="ARBA00007613"/>
    </source>
</evidence>
<feature type="region of interest" description="Disordered" evidence="8">
    <location>
        <begin position="451"/>
        <end position="483"/>
    </location>
</feature>
<dbReference type="RefSeq" id="WP_237444794.1">
    <property type="nucleotide sequence ID" value="NZ_CAKLPX010000002.1"/>
</dbReference>
<name>A0ABN8EI61_9GAMM</name>
<evidence type="ECO:0000313" key="10">
    <source>
        <dbReference type="Proteomes" id="UP000838100"/>
    </source>
</evidence>
<evidence type="ECO:0000256" key="3">
    <source>
        <dbReference type="ARBA" id="ARBA00022448"/>
    </source>
</evidence>
<evidence type="ECO:0000256" key="1">
    <source>
        <dbReference type="ARBA" id="ARBA00004442"/>
    </source>
</evidence>
<keyword evidence="4" id="KW-1134">Transmembrane beta strand</keyword>
<dbReference type="Pfam" id="PF02321">
    <property type="entry name" value="OEP"/>
    <property type="match status" value="2"/>
</dbReference>
<keyword evidence="7" id="KW-0998">Cell outer membrane</keyword>
<protein>
    <recommendedName>
        <fullName evidence="11">TolC family protein</fullName>
    </recommendedName>
</protein>
<evidence type="ECO:0000256" key="4">
    <source>
        <dbReference type="ARBA" id="ARBA00022452"/>
    </source>
</evidence>
<feature type="compositionally biased region" description="Polar residues" evidence="8">
    <location>
        <begin position="451"/>
        <end position="468"/>
    </location>
</feature>
<accession>A0ABN8EI61</accession>
<evidence type="ECO:0000256" key="6">
    <source>
        <dbReference type="ARBA" id="ARBA00023136"/>
    </source>
</evidence>
<organism evidence="9 10">
    <name type="scientific">Sinobacterium norvegicum</name>
    <dbReference type="NCBI Taxonomy" id="1641715"/>
    <lineage>
        <taxon>Bacteria</taxon>
        <taxon>Pseudomonadati</taxon>
        <taxon>Pseudomonadota</taxon>
        <taxon>Gammaproteobacteria</taxon>
        <taxon>Cellvibrionales</taxon>
        <taxon>Spongiibacteraceae</taxon>
        <taxon>Sinobacterium</taxon>
    </lineage>
</organism>
<keyword evidence="5" id="KW-0812">Transmembrane</keyword>
<evidence type="ECO:0000256" key="8">
    <source>
        <dbReference type="SAM" id="MobiDB-lite"/>
    </source>
</evidence>
<sequence length="483" mass="53561">MNTHNPLILAIFTTALSVAVQAEPIGFESAWQQLLSSSDKLKASASKVEQARGDLDSTSSLNYPSLDITANYSYMEQPIELDIRDLNPLAEANIQLPIQLPDSFFVTPFTEQDIFAASLNAMWPIYVGGKIDAAKGIRAAQVQEQQQQLILEQREMFVTLTERYYGVILTQRIRDTQGKLKSSLQQHLHHAELMEQQGQIAKVERLSAKVSYDKAVLDYNNSQRTAEISQTALNHLLNSHHNTPSSEMFVLAEPPVLASLQQEVQDSHPALLLLQAKQQQAEGLIAVERGGYKPTVFLYGNHTLYDDDTLLADITPDWIVGVGIKIPLFSRDGHSGKIRAAESALAQARYMTSQTEQDLQLLLQQSYSQMLGANDEVDSLSSTLDLATENRRLREIAFKQGLSTSLERVDAEIKLSGARVQQLLAEYNYLVALAKLSAVTGDIDNFLNHAQQSRSHTTPDKTANSDTFQPAIANPFTQQGNQP</sequence>
<dbReference type="PANTHER" id="PTHR30026:SF5">
    <property type="entry name" value="ABC-TYPE EFFLUX SYSTEM SECRETIN COMPONENT"/>
    <property type="match status" value="1"/>
</dbReference>
<comment type="subcellular location">
    <subcellularLocation>
        <location evidence="1">Cell outer membrane</location>
    </subcellularLocation>
</comment>